<dbReference type="EMBL" id="CAJVPK010001504">
    <property type="protein sequence ID" value="CAG8589090.1"/>
    <property type="molecule type" value="Genomic_DNA"/>
</dbReference>
<protein>
    <submittedName>
        <fullName evidence="2">6935_t:CDS:1</fullName>
    </submittedName>
</protein>
<evidence type="ECO:0000313" key="2">
    <source>
        <dbReference type="EMBL" id="CAG8589090.1"/>
    </source>
</evidence>
<dbReference type="AlphaFoldDB" id="A0A9N9G8M0"/>
<feature type="non-terminal residue" evidence="2">
    <location>
        <position position="528"/>
    </location>
</feature>
<gene>
    <name evidence="2" type="ORF">DEBURN_LOCUS8962</name>
</gene>
<organism evidence="2 3">
    <name type="scientific">Diversispora eburnea</name>
    <dbReference type="NCBI Taxonomy" id="1213867"/>
    <lineage>
        <taxon>Eukaryota</taxon>
        <taxon>Fungi</taxon>
        <taxon>Fungi incertae sedis</taxon>
        <taxon>Mucoromycota</taxon>
        <taxon>Glomeromycotina</taxon>
        <taxon>Glomeromycetes</taxon>
        <taxon>Diversisporales</taxon>
        <taxon>Diversisporaceae</taxon>
        <taxon>Diversispora</taxon>
    </lineage>
</organism>
<feature type="region of interest" description="Disordered" evidence="1">
    <location>
        <begin position="195"/>
        <end position="226"/>
    </location>
</feature>
<evidence type="ECO:0000313" key="3">
    <source>
        <dbReference type="Proteomes" id="UP000789706"/>
    </source>
</evidence>
<sequence length="528" mass="60154">PLNKRMKVENVENVEDLKVSYHLFLTIFLGIIQYPTPVWTHPFIWTPAADAWKEGLAHLLGPITASMNILNALTSYFDNTYVDDWSHIGCLEYLAKACSHLTSEDRIEILDGYKAKLRSISLSQSVLQKSRKKAFKLVETADRSFKRNEITLFFEKLDTQVDTNATDDLANAKGNLLESKLKVRAYSNVIDLESDEDSVTSRKRKHSEKENGPKTPPPRPLPNKDALLITPNKRQMSEEKVIRYLNTMEQSVKYNRVHVPTPPMWTNIENYVENALMKSGGDFKKAIMLEIEGDNENKLRLYCEKILIDLKIGERKYIVQNLSSLFKFYETTFGNITFDWIESHSQSAKLTKSQTFSGIVKWDAKGVRGFDDKEIFHMEVAGSPSAPTIGHTVGDTMKSLHSDILNLSALLLEHLDIPVKTATNIKVFSLQAISYRITLYSLSMTDDGSFLASELASAIIPFSFEGRSKYKAVLYLMVVFHDEFIKQLSIMQKLDFNVNHNEGNVVRNVLKIPKSLRDLLKQRQSSEL</sequence>
<keyword evidence="3" id="KW-1185">Reference proteome</keyword>
<name>A0A9N9G8M0_9GLOM</name>
<reference evidence="2" key="1">
    <citation type="submission" date="2021-06" db="EMBL/GenBank/DDBJ databases">
        <authorList>
            <person name="Kallberg Y."/>
            <person name="Tangrot J."/>
            <person name="Rosling A."/>
        </authorList>
    </citation>
    <scope>NUCLEOTIDE SEQUENCE</scope>
    <source>
        <strain evidence="2">AZ414A</strain>
    </source>
</reference>
<evidence type="ECO:0000256" key="1">
    <source>
        <dbReference type="SAM" id="MobiDB-lite"/>
    </source>
</evidence>
<comment type="caution">
    <text evidence="2">The sequence shown here is derived from an EMBL/GenBank/DDBJ whole genome shotgun (WGS) entry which is preliminary data.</text>
</comment>
<accession>A0A9N9G8M0</accession>
<dbReference type="OrthoDB" id="2431961at2759"/>
<proteinExistence type="predicted"/>
<dbReference type="Proteomes" id="UP000789706">
    <property type="component" value="Unassembled WGS sequence"/>
</dbReference>